<comment type="caution">
    <text evidence="1">The sequence shown here is derived from an EMBL/GenBank/DDBJ whole genome shotgun (WGS) entry which is preliminary data.</text>
</comment>
<evidence type="ECO:0000313" key="2">
    <source>
        <dbReference type="Proteomes" id="UP001139516"/>
    </source>
</evidence>
<keyword evidence="2" id="KW-1185">Reference proteome</keyword>
<accession>A0A9X1YEK2</accession>
<gene>
    <name evidence="1" type="ORF">M0638_25055</name>
</gene>
<sequence length="316" mass="33209">MPVGAQGSNFRLLAKQEASEGVLATGNFSQLPAYTFELSGAQELQSDQILSANAGRDASDPFLDVLTVQGNARVPVDLVNFGTWLKLLLASPVTTGTTDMTHVFSSGATGLPTDSFEKAFPDVAQFFQYTGVRANTLQLDFSPSGAADATFGLLGTGETKTTTTAAGTPTLAAGFTRFLKKQGAIKMNGTTLGRVTAGTLNFSNNMEPVRTIRSDDRLEGVDFGQATAEGNLTVRFSDGTLIDQAVSNTPASLEYSYTISGTKSLTFLFPRVFLSRPGIPVNGPGGIDLAMTWRASNNGSSGTLMQVTLKNAVAGY</sequence>
<dbReference type="Proteomes" id="UP001139516">
    <property type="component" value="Unassembled WGS sequence"/>
</dbReference>
<dbReference type="RefSeq" id="WP_248669690.1">
    <property type="nucleotide sequence ID" value="NZ_JALPRX010000136.1"/>
</dbReference>
<dbReference type="InterPro" id="IPR044000">
    <property type="entry name" value="Phage_tube_2"/>
</dbReference>
<evidence type="ECO:0000313" key="1">
    <source>
        <dbReference type="EMBL" id="MCK8787640.1"/>
    </source>
</evidence>
<name>A0A9X1YEK2_9PROT</name>
<organism evidence="1 2">
    <name type="scientific">Roseomonas acroporae</name>
    <dbReference type="NCBI Taxonomy" id="2937791"/>
    <lineage>
        <taxon>Bacteria</taxon>
        <taxon>Pseudomonadati</taxon>
        <taxon>Pseudomonadota</taxon>
        <taxon>Alphaproteobacteria</taxon>
        <taxon>Acetobacterales</taxon>
        <taxon>Roseomonadaceae</taxon>
        <taxon>Roseomonas</taxon>
    </lineage>
</organism>
<dbReference type="EMBL" id="JALPRX010000136">
    <property type="protein sequence ID" value="MCK8787640.1"/>
    <property type="molecule type" value="Genomic_DNA"/>
</dbReference>
<protein>
    <submittedName>
        <fullName evidence="1">Phage tail tube protein</fullName>
    </submittedName>
</protein>
<reference evidence="1" key="1">
    <citation type="submission" date="2022-04" db="EMBL/GenBank/DDBJ databases">
        <title>Roseomonas acroporae sp. nov., isolated from coral Acropora digitifera.</title>
        <authorList>
            <person name="Sun H."/>
        </authorList>
    </citation>
    <scope>NUCLEOTIDE SEQUENCE</scope>
    <source>
        <strain evidence="1">NAR14</strain>
    </source>
</reference>
<proteinExistence type="predicted"/>
<dbReference type="Pfam" id="PF18906">
    <property type="entry name" value="Phage_tube_2"/>
    <property type="match status" value="1"/>
</dbReference>
<dbReference type="AlphaFoldDB" id="A0A9X1YEK2"/>